<organism evidence="2">
    <name type="scientific">marine metagenome</name>
    <dbReference type="NCBI Taxonomy" id="408172"/>
    <lineage>
        <taxon>unclassified sequences</taxon>
        <taxon>metagenomes</taxon>
        <taxon>ecological metagenomes</taxon>
    </lineage>
</organism>
<accession>A0A382ND74</accession>
<name>A0A382ND74_9ZZZZ</name>
<feature type="region of interest" description="Disordered" evidence="1">
    <location>
        <begin position="199"/>
        <end position="224"/>
    </location>
</feature>
<evidence type="ECO:0000256" key="1">
    <source>
        <dbReference type="SAM" id="MobiDB-lite"/>
    </source>
</evidence>
<reference evidence="2" key="1">
    <citation type="submission" date="2018-05" db="EMBL/GenBank/DDBJ databases">
        <authorList>
            <person name="Lanie J.A."/>
            <person name="Ng W.-L."/>
            <person name="Kazmierczak K.M."/>
            <person name="Andrzejewski T.M."/>
            <person name="Davidsen T.M."/>
            <person name="Wayne K.J."/>
            <person name="Tettelin H."/>
            <person name="Glass J.I."/>
            <person name="Rusch D."/>
            <person name="Podicherti R."/>
            <person name="Tsui H.-C.T."/>
            <person name="Winkler M.E."/>
        </authorList>
    </citation>
    <scope>NUCLEOTIDE SEQUENCE</scope>
</reference>
<feature type="non-terminal residue" evidence="2">
    <location>
        <position position="284"/>
    </location>
</feature>
<feature type="region of interest" description="Disordered" evidence="1">
    <location>
        <begin position="265"/>
        <end position="284"/>
    </location>
</feature>
<gene>
    <name evidence="2" type="ORF">METZ01_LOCUS311860</name>
</gene>
<sequence>VVGEYHSPTTGNQAFDGDIEGVGQLGQFTVDLDAQGLERALGRMAATASGRCRDRFTDKVRQLECVGDGAGCDQHRCDPAGVPLVTVGPEHRCEVGFCVAVDDVGCGHGLTAVHPHVERTGLPVAEPPIRTVDLGRGDTEVEQEAGKGLAVEAIVEEANEVTEGCVYELDPVTEGGQAAAGRFEGGGVAVDAEQSAVGSGLQEGDGMATASQCGVEQGPGRGRCEGRDDLVEHDRKVREPVVRGFAGVLFGSGHVHDLGVAGVAMPPPSLDSPPISGRTPGFLS</sequence>
<evidence type="ECO:0000313" key="2">
    <source>
        <dbReference type="EMBL" id="SVC59006.1"/>
    </source>
</evidence>
<proteinExistence type="predicted"/>
<protein>
    <submittedName>
        <fullName evidence="2">Uncharacterized protein</fullName>
    </submittedName>
</protein>
<dbReference type="EMBL" id="UINC01099608">
    <property type="protein sequence ID" value="SVC59006.1"/>
    <property type="molecule type" value="Genomic_DNA"/>
</dbReference>
<dbReference type="AlphaFoldDB" id="A0A382ND74"/>
<feature type="non-terminal residue" evidence="2">
    <location>
        <position position="1"/>
    </location>
</feature>